<keyword evidence="4" id="KW-0271">Exosome</keyword>
<reference evidence="7 8" key="1">
    <citation type="submission" date="2016-05" db="EMBL/GenBank/DDBJ databases">
        <title>First whole genome sequencing of Entamoeba histolytica HM1:IMSS-clone-6.</title>
        <authorList>
            <person name="Mukherjee Avik.K."/>
            <person name="Izumyama S."/>
            <person name="Nakada-Tsukui K."/>
            <person name="Nozaki T."/>
        </authorList>
    </citation>
    <scope>NUCLEOTIDE SEQUENCE [LARGE SCALE GENOMIC DNA]</scope>
    <source>
        <strain evidence="7 8">HM1:IMSS clone 6</strain>
    </source>
</reference>
<dbReference type="VEuPathDB" id="AmoebaDB:KM1_092680"/>
<protein>
    <submittedName>
        <fullName evidence="7">3 exoribonuclease family protein</fullName>
    </submittedName>
</protein>
<accession>A0A5K1U815</accession>
<comment type="similarity">
    <text evidence="2">Belongs to the RNase PH family.</text>
</comment>
<keyword evidence="5" id="KW-0539">Nucleus</keyword>
<keyword evidence="3" id="KW-0698">rRNA processing</keyword>
<dbReference type="SUPFAM" id="SSF54211">
    <property type="entry name" value="Ribosomal protein S5 domain 2-like"/>
    <property type="match status" value="1"/>
</dbReference>
<dbReference type="GO" id="GO:0016075">
    <property type="term" value="P:rRNA catabolic process"/>
    <property type="evidence" value="ECO:0007669"/>
    <property type="project" value="TreeGrafter"/>
</dbReference>
<dbReference type="VEuPathDB" id="AmoebaDB:EHI_086520"/>
<proteinExistence type="inferred from homology"/>
<evidence type="ECO:0000256" key="5">
    <source>
        <dbReference type="ARBA" id="ARBA00023242"/>
    </source>
</evidence>
<dbReference type="GO" id="GO:0003723">
    <property type="term" value="F:RNA binding"/>
    <property type="evidence" value="ECO:0007669"/>
    <property type="project" value="TreeGrafter"/>
</dbReference>
<dbReference type="InterPro" id="IPR050080">
    <property type="entry name" value="RNase_PH"/>
</dbReference>
<name>A0A5K1U815_ENTHI</name>
<dbReference type="GO" id="GO:0000176">
    <property type="term" value="C:nuclear exosome (RNase complex)"/>
    <property type="evidence" value="ECO:0007669"/>
    <property type="project" value="TreeGrafter"/>
</dbReference>
<sequence length="223" mass="24942">MEEDKRTIIESGKIRSISYVRDVSSKSDGCYMFKQGKSCVISGVNAPRDCPKKEANPDRAIVKVEVYERCSSFDNQRRTELEEFIKSGVEWTVLSEQYPNGLINVCNQIVKDDGSIEAVTMNAAMCALLFSGVDMKGIVVGMCVAGKINDKGTIEIVIDPDDSISYKWKLFTIWDTVKGEIVAMKMKGKCSDDQLKMSMDVSKKNAVKIVKAIKMVIEKQYPH</sequence>
<dbReference type="AlphaFoldDB" id="A0A5K1U815"/>
<evidence type="ECO:0000256" key="4">
    <source>
        <dbReference type="ARBA" id="ARBA00022835"/>
    </source>
</evidence>
<evidence type="ECO:0000256" key="1">
    <source>
        <dbReference type="ARBA" id="ARBA00004123"/>
    </source>
</evidence>
<dbReference type="PANTHER" id="PTHR11953">
    <property type="entry name" value="EXOSOME COMPLEX COMPONENT"/>
    <property type="match status" value="1"/>
</dbReference>
<dbReference type="OMA" id="FKNANGQ"/>
<dbReference type="FunFam" id="3.30.230.70:FF:000053">
    <property type="entry name" value="3 exoribonuclease family protein"/>
    <property type="match status" value="1"/>
</dbReference>
<organism evidence="7 8">
    <name type="scientific">Entamoeba histolytica</name>
    <dbReference type="NCBI Taxonomy" id="5759"/>
    <lineage>
        <taxon>Eukaryota</taxon>
        <taxon>Amoebozoa</taxon>
        <taxon>Evosea</taxon>
        <taxon>Archamoebae</taxon>
        <taxon>Mastigamoebida</taxon>
        <taxon>Entamoebidae</taxon>
        <taxon>Entamoeba</taxon>
    </lineage>
</organism>
<evidence type="ECO:0000313" key="8">
    <source>
        <dbReference type="Proteomes" id="UP000078387"/>
    </source>
</evidence>
<dbReference type="VEuPathDB" id="AmoebaDB:EHI8A_053930"/>
<dbReference type="PANTHER" id="PTHR11953:SF1">
    <property type="entry name" value="EXOSOME COMPLEX COMPONENT RRP46"/>
    <property type="match status" value="1"/>
</dbReference>
<comment type="caution">
    <text evidence="7">The sequence shown here is derived from an EMBL/GenBank/DDBJ whole genome shotgun (WGS) entry which is preliminary data.</text>
</comment>
<dbReference type="GO" id="GO:0071051">
    <property type="term" value="P:poly(A)-dependent snoRNA 3'-end processing"/>
    <property type="evidence" value="ECO:0007669"/>
    <property type="project" value="TreeGrafter"/>
</dbReference>
<dbReference type="GO" id="GO:0034475">
    <property type="term" value="P:U4 snRNA 3'-end processing"/>
    <property type="evidence" value="ECO:0007669"/>
    <property type="project" value="TreeGrafter"/>
</dbReference>
<dbReference type="InterPro" id="IPR020568">
    <property type="entry name" value="Ribosomal_Su5_D2-typ_SF"/>
</dbReference>
<comment type="subcellular location">
    <subcellularLocation>
        <location evidence="1">Nucleus</location>
    </subcellularLocation>
</comment>
<evidence type="ECO:0000313" key="7">
    <source>
        <dbReference type="EMBL" id="GAT98093.1"/>
    </source>
</evidence>
<dbReference type="InterPro" id="IPR027408">
    <property type="entry name" value="PNPase/RNase_PH_dom_sf"/>
</dbReference>
<dbReference type="GO" id="GO:0006364">
    <property type="term" value="P:rRNA processing"/>
    <property type="evidence" value="ECO:0007669"/>
    <property type="project" value="UniProtKB-KW"/>
</dbReference>
<dbReference type="VEuPathDB" id="AmoebaDB:EHI7A_047530"/>
<dbReference type="GO" id="GO:0000177">
    <property type="term" value="C:cytoplasmic exosome (RNase complex)"/>
    <property type="evidence" value="ECO:0007669"/>
    <property type="project" value="TreeGrafter"/>
</dbReference>
<dbReference type="InterPro" id="IPR001247">
    <property type="entry name" value="ExoRNase_PH_dom1"/>
</dbReference>
<gene>
    <name evidence="7" type="ORF">CL6EHI_086520</name>
</gene>
<dbReference type="EMBL" id="BDEQ01000001">
    <property type="protein sequence ID" value="GAT98093.1"/>
    <property type="molecule type" value="Genomic_DNA"/>
</dbReference>
<dbReference type="GO" id="GO:0071028">
    <property type="term" value="P:nuclear mRNA surveillance"/>
    <property type="evidence" value="ECO:0007669"/>
    <property type="project" value="TreeGrafter"/>
</dbReference>
<dbReference type="Gene3D" id="3.30.230.70">
    <property type="entry name" value="GHMP Kinase, N-terminal domain"/>
    <property type="match status" value="1"/>
</dbReference>
<dbReference type="VEuPathDB" id="AmoebaDB:EHI5A_147230"/>
<dbReference type="GO" id="GO:0005730">
    <property type="term" value="C:nucleolus"/>
    <property type="evidence" value="ECO:0007669"/>
    <property type="project" value="TreeGrafter"/>
</dbReference>
<evidence type="ECO:0000256" key="2">
    <source>
        <dbReference type="ARBA" id="ARBA00006678"/>
    </source>
</evidence>
<evidence type="ECO:0000259" key="6">
    <source>
        <dbReference type="Pfam" id="PF01138"/>
    </source>
</evidence>
<feature type="domain" description="Exoribonuclease phosphorolytic" evidence="6">
    <location>
        <begin position="14"/>
        <end position="133"/>
    </location>
</feature>
<dbReference type="Pfam" id="PF01138">
    <property type="entry name" value="RNase_PH"/>
    <property type="match status" value="1"/>
</dbReference>
<evidence type="ECO:0000256" key="3">
    <source>
        <dbReference type="ARBA" id="ARBA00022552"/>
    </source>
</evidence>
<dbReference type="Proteomes" id="UP000078387">
    <property type="component" value="Unassembled WGS sequence"/>
</dbReference>